<dbReference type="Gene3D" id="3.40.50.1820">
    <property type="entry name" value="alpha/beta hydrolase"/>
    <property type="match status" value="1"/>
</dbReference>
<dbReference type="InterPro" id="IPR002018">
    <property type="entry name" value="CarbesteraseB"/>
</dbReference>
<dbReference type="EMBL" id="JBBXJM010000001">
    <property type="protein sequence ID" value="KAL1413334.1"/>
    <property type="molecule type" value="Genomic_DNA"/>
</dbReference>
<keyword evidence="1" id="KW-0732">Signal</keyword>
<dbReference type="Pfam" id="PF00135">
    <property type="entry name" value="COesterase"/>
    <property type="match status" value="1"/>
</dbReference>
<dbReference type="Proteomes" id="UP001565368">
    <property type="component" value="Unassembled WGS sequence"/>
</dbReference>
<evidence type="ECO:0000313" key="3">
    <source>
        <dbReference type="EMBL" id="KAL1413334.1"/>
    </source>
</evidence>
<dbReference type="SUPFAM" id="SSF53474">
    <property type="entry name" value="alpha/beta-Hydrolases"/>
    <property type="match status" value="1"/>
</dbReference>
<dbReference type="RefSeq" id="XP_069213278.1">
    <property type="nucleotide sequence ID" value="XM_069349734.1"/>
</dbReference>
<dbReference type="PANTHER" id="PTHR11559">
    <property type="entry name" value="CARBOXYLESTERASE"/>
    <property type="match status" value="1"/>
</dbReference>
<evidence type="ECO:0000259" key="2">
    <source>
        <dbReference type="Pfam" id="PF00135"/>
    </source>
</evidence>
<proteinExistence type="predicted"/>
<comment type="caution">
    <text evidence="3">The sequence shown here is derived from an EMBL/GenBank/DDBJ whole genome shotgun (WGS) entry which is preliminary data.</text>
</comment>
<accession>A0ABR3QF54</accession>
<evidence type="ECO:0000313" key="4">
    <source>
        <dbReference type="Proteomes" id="UP001565368"/>
    </source>
</evidence>
<keyword evidence="4" id="KW-1185">Reference proteome</keyword>
<name>A0ABR3QF54_9TREE</name>
<feature type="domain" description="Carboxylesterase type B" evidence="2">
    <location>
        <begin position="71"/>
        <end position="578"/>
    </location>
</feature>
<feature type="chain" id="PRO_5046149148" description="Carboxylesterase type B domain-containing protein" evidence="1">
    <location>
        <begin position="19"/>
        <end position="594"/>
    </location>
</feature>
<dbReference type="InterPro" id="IPR050309">
    <property type="entry name" value="Type-B_Carboxylest/Lipase"/>
</dbReference>
<dbReference type="InterPro" id="IPR029058">
    <property type="entry name" value="AB_hydrolase_fold"/>
</dbReference>
<feature type="signal peptide" evidence="1">
    <location>
        <begin position="1"/>
        <end position="18"/>
    </location>
</feature>
<dbReference type="GeneID" id="95982136"/>
<gene>
    <name evidence="3" type="ORF">Q8F55_001093</name>
</gene>
<evidence type="ECO:0000256" key="1">
    <source>
        <dbReference type="SAM" id="SignalP"/>
    </source>
</evidence>
<reference evidence="3 4" key="1">
    <citation type="submission" date="2023-08" db="EMBL/GenBank/DDBJ databases">
        <title>Annotated Genome Sequence of Vanrija albida AlHP1.</title>
        <authorList>
            <person name="Herzog R."/>
        </authorList>
    </citation>
    <scope>NUCLEOTIDE SEQUENCE [LARGE SCALE GENOMIC DNA]</scope>
    <source>
        <strain evidence="3 4">AlHP1</strain>
    </source>
</reference>
<sequence length="594" mass="63298">MIALRWLTFVAVVPLIVAAAPALAAHSTADTALGPLEGFIKSLFDTVSATFTSIGSLFTVTTYITPANGGGKRVKVTGARWPGGYNSFLGIPYAEAPAGTKRFDPPQPKVYTADSLSALAFGPACIQPASLAAGLSGQSEDCLSLNILTPSAVAGTSARLPVLVWLHGGSFITGTGSYYTVFQAAALSYAKSVGRPVVLVTLNYRLGVWGFGLGKEMHAAGAANAGLLDQRLALQWIRDHIAAFGGDPARVTAYGQSAGAGSIALHLLDERSEGLLAGGIMQSGAQDGEPVPRTEDYQAPYDRLCELAGCNGTASLECLRALPADALNKAQTALGEEPDYKFGLGSQIWRPSVDGAVIPDSPFRLLRAGNMANIPFITGTNRDDGTLFVDSGVQTQAEIPGMIDKLYPRPLGARLWDTIFSAYPNNASLGCPFDTGSDTFGKAVAYKQAAGIMNDVAFLAPKRNHLRCANEAGVQGTWSYLFEGPTPVVPKYLGLMHALDLPYVFGIVSPWLFVAGWTAKDRTMSQQMMQYWLNFAYNQDPNGDGLPSWPRHAYPANKNSLLFLPDQVGVIQDDFREERVAIFNDPANAAELYL</sequence>
<organism evidence="3 4">
    <name type="scientific">Vanrija albida</name>
    <dbReference type="NCBI Taxonomy" id="181172"/>
    <lineage>
        <taxon>Eukaryota</taxon>
        <taxon>Fungi</taxon>
        <taxon>Dikarya</taxon>
        <taxon>Basidiomycota</taxon>
        <taxon>Agaricomycotina</taxon>
        <taxon>Tremellomycetes</taxon>
        <taxon>Trichosporonales</taxon>
        <taxon>Trichosporonaceae</taxon>
        <taxon>Vanrija</taxon>
    </lineage>
</organism>
<protein>
    <recommendedName>
        <fullName evidence="2">Carboxylesterase type B domain-containing protein</fullName>
    </recommendedName>
</protein>